<dbReference type="PANTHER" id="PTHR11177:SF337">
    <property type="entry name" value="CHITINASE"/>
    <property type="match status" value="1"/>
</dbReference>
<keyword evidence="12" id="KW-1185">Reference proteome</keyword>
<dbReference type="EMBL" id="QGMK01003266">
    <property type="protein sequence ID" value="TVY53476.1"/>
    <property type="molecule type" value="Genomic_DNA"/>
</dbReference>
<dbReference type="SUPFAM" id="SSF51445">
    <property type="entry name" value="(Trans)glycosidases"/>
    <property type="match status" value="1"/>
</dbReference>
<evidence type="ECO:0000256" key="5">
    <source>
        <dbReference type="ARBA" id="ARBA00023277"/>
    </source>
</evidence>
<dbReference type="InterPro" id="IPR011583">
    <property type="entry name" value="Chitinase_II/V-like_cat"/>
</dbReference>
<accession>A0A8T9BQC8</accession>
<name>A0A8T9BQC8_9HELO</name>
<keyword evidence="6 8" id="KW-0326">Glycosidase</keyword>
<dbReference type="Proteomes" id="UP000469558">
    <property type="component" value="Unassembled WGS sequence"/>
</dbReference>
<dbReference type="PROSITE" id="PS01095">
    <property type="entry name" value="GH18_1"/>
    <property type="match status" value="1"/>
</dbReference>
<comment type="caution">
    <text evidence="11">The sequence shown here is derived from an EMBL/GenBank/DDBJ whole genome shotgun (WGS) entry which is preliminary data.</text>
</comment>
<evidence type="ECO:0000256" key="8">
    <source>
        <dbReference type="RuleBase" id="RU000489"/>
    </source>
</evidence>
<dbReference type="GO" id="GO:0005576">
    <property type="term" value="C:extracellular region"/>
    <property type="evidence" value="ECO:0007669"/>
    <property type="project" value="TreeGrafter"/>
</dbReference>
<reference evidence="11 12" key="1">
    <citation type="submission" date="2018-05" db="EMBL/GenBank/DDBJ databases">
        <title>Genome sequencing and assembly of the regulated plant pathogen Lachnellula willkommii and related sister species for the development of diagnostic species identification markers.</title>
        <authorList>
            <person name="Giroux E."/>
            <person name="Bilodeau G."/>
        </authorList>
    </citation>
    <scope>NUCLEOTIDE SEQUENCE [LARGE SCALE GENOMIC DNA]</scope>
    <source>
        <strain evidence="11 12">CBS 268.59</strain>
    </source>
</reference>
<evidence type="ECO:0000313" key="12">
    <source>
        <dbReference type="Proteomes" id="UP000469558"/>
    </source>
</evidence>
<evidence type="ECO:0000256" key="1">
    <source>
        <dbReference type="ARBA" id="ARBA00000822"/>
    </source>
</evidence>
<evidence type="ECO:0000256" key="7">
    <source>
        <dbReference type="ARBA" id="ARBA00023326"/>
    </source>
</evidence>
<comment type="similarity">
    <text evidence="9">Belongs to the glycosyl hydrolase 18 family.</text>
</comment>
<comment type="catalytic activity">
    <reaction evidence="1">
        <text>Random endo-hydrolysis of N-acetyl-beta-D-glucosaminide (1-&gt;4)-beta-linkages in chitin and chitodextrins.</text>
        <dbReference type="EC" id="3.2.1.14"/>
    </reaction>
</comment>
<evidence type="ECO:0000256" key="2">
    <source>
        <dbReference type="ARBA" id="ARBA00012729"/>
    </source>
</evidence>
<evidence type="ECO:0000259" key="10">
    <source>
        <dbReference type="PROSITE" id="PS51910"/>
    </source>
</evidence>
<evidence type="ECO:0000256" key="9">
    <source>
        <dbReference type="RuleBase" id="RU004453"/>
    </source>
</evidence>
<keyword evidence="7" id="KW-0624">Polysaccharide degradation</keyword>
<dbReference type="InterPro" id="IPR050314">
    <property type="entry name" value="Glycosyl_Hydrlase_18"/>
</dbReference>
<dbReference type="InterPro" id="IPR001223">
    <property type="entry name" value="Glyco_hydro18_cat"/>
</dbReference>
<dbReference type="AlphaFoldDB" id="A0A8T9BQC8"/>
<dbReference type="PROSITE" id="PS51910">
    <property type="entry name" value="GH18_2"/>
    <property type="match status" value="1"/>
</dbReference>
<keyword evidence="3 8" id="KW-0378">Hydrolase</keyword>
<dbReference type="GO" id="GO:0008843">
    <property type="term" value="F:endochitinase activity"/>
    <property type="evidence" value="ECO:0007669"/>
    <property type="project" value="UniProtKB-EC"/>
</dbReference>
<organism evidence="11 12">
    <name type="scientific">Lachnellula suecica</name>
    <dbReference type="NCBI Taxonomy" id="602035"/>
    <lineage>
        <taxon>Eukaryota</taxon>
        <taxon>Fungi</taxon>
        <taxon>Dikarya</taxon>
        <taxon>Ascomycota</taxon>
        <taxon>Pezizomycotina</taxon>
        <taxon>Leotiomycetes</taxon>
        <taxon>Helotiales</taxon>
        <taxon>Lachnaceae</taxon>
        <taxon>Lachnellula</taxon>
    </lineage>
</organism>
<dbReference type="Gene3D" id="3.20.20.80">
    <property type="entry name" value="Glycosidases"/>
    <property type="match status" value="1"/>
</dbReference>
<dbReference type="OrthoDB" id="73875at2759"/>
<dbReference type="InterPro" id="IPR017853">
    <property type="entry name" value="GH"/>
</dbReference>
<dbReference type="GO" id="GO:0000272">
    <property type="term" value="P:polysaccharide catabolic process"/>
    <property type="evidence" value="ECO:0007669"/>
    <property type="project" value="UniProtKB-KW"/>
</dbReference>
<gene>
    <name evidence="11" type="primary">chiB</name>
    <name evidence="11" type="ORF">LSUE1_G010189</name>
</gene>
<dbReference type="PANTHER" id="PTHR11177">
    <property type="entry name" value="CHITINASE"/>
    <property type="match status" value="1"/>
</dbReference>
<keyword evidence="4" id="KW-0146">Chitin degradation</keyword>
<evidence type="ECO:0000256" key="4">
    <source>
        <dbReference type="ARBA" id="ARBA00023024"/>
    </source>
</evidence>
<evidence type="ECO:0000256" key="6">
    <source>
        <dbReference type="ARBA" id="ARBA00023295"/>
    </source>
</evidence>
<dbReference type="EC" id="3.2.1.14" evidence="2"/>
<sequence length="264" mass="28551">MYVDQYHLTDLPPNNTITAGIDTAIMAFANSSLFTTLPAGTYEPFEPLSTFRARFDAGTKIMVAIGGWGDTIGFGIGAATEESRALYAQNVADMLTTLGFDGVDIDWEYPGGNGADYKQIPNSDKVSEIESFPLLLAAIRSAIGTDKLMSLATPGLERDMIAYTPEQAPAIWEQVDFVNIMTYDLMNRRDNITKHHTDLAGSLAVINYYLDTLALPASKAILGFAFYAKYFTTDSTQPCETGLGCATVLLENEDGSDTGKSAAM</sequence>
<evidence type="ECO:0000313" key="11">
    <source>
        <dbReference type="EMBL" id="TVY53476.1"/>
    </source>
</evidence>
<protein>
    <recommendedName>
        <fullName evidence="2">chitinase</fullName>
        <ecNumber evidence="2">3.2.1.14</ecNumber>
    </recommendedName>
</protein>
<feature type="domain" description="GH18" evidence="10">
    <location>
        <begin position="1"/>
        <end position="264"/>
    </location>
</feature>
<evidence type="ECO:0000256" key="3">
    <source>
        <dbReference type="ARBA" id="ARBA00022801"/>
    </source>
</evidence>
<dbReference type="Pfam" id="PF00704">
    <property type="entry name" value="Glyco_hydro_18"/>
    <property type="match status" value="1"/>
</dbReference>
<dbReference type="GO" id="GO:0008061">
    <property type="term" value="F:chitin binding"/>
    <property type="evidence" value="ECO:0007669"/>
    <property type="project" value="InterPro"/>
</dbReference>
<dbReference type="InterPro" id="IPR001579">
    <property type="entry name" value="Glyco_hydro_18_chit_AS"/>
</dbReference>
<dbReference type="GO" id="GO:0006032">
    <property type="term" value="P:chitin catabolic process"/>
    <property type="evidence" value="ECO:0007669"/>
    <property type="project" value="UniProtKB-KW"/>
</dbReference>
<proteinExistence type="inferred from homology"/>
<feature type="non-terminal residue" evidence="11">
    <location>
        <position position="1"/>
    </location>
</feature>
<keyword evidence="5" id="KW-0119">Carbohydrate metabolism</keyword>
<dbReference type="SMART" id="SM00636">
    <property type="entry name" value="Glyco_18"/>
    <property type="match status" value="1"/>
</dbReference>